<evidence type="ECO:0000313" key="3">
    <source>
        <dbReference type="Proteomes" id="UP000807785"/>
    </source>
</evidence>
<keyword evidence="1" id="KW-0732">Signal</keyword>
<evidence type="ECO:0000313" key="2">
    <source>
        <dbReference type="EMBL" id="MBK6971537.1"/>
    </source>
</evidence>
<evidence type="ECO:0000256" key="1">
    <source>
        <dbReference type="SAM" id="SignalP"/>
    </source>
</evidence>
<dbReference type="Proteomes" id="UP000807785">
    <property type="component" value="Unassembled WGS sequence"/>
</dbReference>
<proteinExistence type="predicted"/>
<dbReference type="EMBL" id="JADJEV010000001">
    <property type="protein sequence ID" value="MBK6971537.1"/>
    <property type="molecule type" value="Genomic_DNA"/>
</dbReference>
<accession>A0A9D7E5G4</accession>
<name>A0A9D7E5G4_9PROT</name>
<comment type="caution">
    <text evidence="2">The sequence shown here is derived from an EMBL/GenBank/DDBJ whole genome shotgun (WGS) entry which is preliminary data.</text>
</comment>
<protein>
    <submittedName>
        <fullName evidence="2">Uncharacterized protein</fullName>
    </submittedName>
</protein>
<gene>
    <name evidence="2" type="ORF">IPH26_00730</name>
</gene>
<organism evidence="2 3">
    <name type="scientific">Candidatus Methylophosphatis roskildensis</name>
    <dbReference type="NCBI Taxonomy" id="2899263"/>
    <lineage>
        <taxon>Bacteria</taxon>
        <taxon>Pseudomonadati</taxon>
        <taxon>Pseudomonadota</taxon>
        <taxon>Betaproteobacteria</taxon>
        <taxon>Nitrosomonadales</taxon>
        <taxon>Sterolibacteriaceae</taxon>
        <taxon>Candidatus Methylophosphatis</taxon>
    </lineage>
</organism>
<dbReference type="AlphaFoldDB" id="A0A9D7E5G4"/>
<feature type="signal peptide" evidence="1">
    <location>
        <begin position="1"/>
        <end position="24"/>
    </location>
</feature>
<sequence length="147" mass="15603">MQRRLIMSVAVLAATAGALSTSLASDYGGVVLGRRTGPDGALLVAPPTMGLPGRSGYLIGNPLLAPRPDVRYGRRGRPAPGYGGIYYGAVSGTIYEIPDLDRLYCPESRAYYPTVQECATPWLRMRPGGGVTADSPIPMPGGQYYPR</sequence>
<reference evidence="2" key="1">
    <citation type="submission" date="2020-10" db="EMBL/GenBank/DDBJ databases">
        <title>Connecting structure to function with the recovery of over 1000 high-quality activated sludge metagenome-assembled genomes encoding full-length rRNA genes using long-read sequencing.</title>
        <authorList>
            <person name="Singleton C.M."/>
            <person name="Petriglieri F."/>
            <person name="Kristensen J.M."/>
            <person name="Kirkegaard R.H."/>
            <person name="Michaelsen T.Y."/>
            <person name="Andersen M.H."/>
            <person name="Karst S.M."/>
            <person name="Dueholm M.S."/>
            <person name="Nielsen P.H."/>
            <person name="Albertsen M."/>
        </authorList>
    </citation>
    <scope>NUCLEOTIDE SEQUENCE</scope>
    <source>
        <strain evidence="2">Bjer_18-Q3-R1-45_BAT3C.347</strain>
    </source>
</reference>
<feature type="chain" id="PRO_5039601880" evidence="1">
    <location>
        <begin position="25"/>
        <end position="147"/>
    </location>
</feature>